<dbReference type="Proteomes" id="UP001596244">
    <property type="component" value="Unassembled WGS sequence"/>
</dbReference>
<sequence length="394" mass="41778">MTHGLSGFSSRSIHAGYEPDSLYGPINTPIYASTTFAQNGLNELRGGFEYTRCGNPTIAALEKTVASLEGAEFGRAFSSGMAATDIILRILLRPGDHLILGHDAYGGTWRLIDEAFGAWGVEYSVVDTTNVADVEAALRPNTKLIWLETPTNPALSITDIAAVAAIKGPAALVVDNTFASPYLQQPLALGADHVLHSATKYLGGHSDVVGGIVVTNSAEFDEQLLWFQGGVGPIPSPFDAYLTARGIKTLAVRMERHCDNAEAIAAHLDTSPQVGTVLYPGLPSHPGHEVAKKQMKRFGGMISVRFHSEEAARVFCLNTRLICLAESLGGVESLVEHPATMTHQSAAGSQLEVPRDLVRISIGIEDVEDLIADIDVALEAVAAAEAAAEVSAEV</sequence>
<name>A0ABW1Q9W9_9CORY</name>
<dbReference type="PANTHER" id="PTHR11808:SF15">
    <property type="entry name" value="CYSTATHIONINE GAMMA-LYASE"/>
    <property type="match status" value="1"/>
</dbReference>
<evidence type="ECO:0000256" key="4">
    <source>
        <dbReference type="ARBA" id="ARBA00023167"/>
    </source>
</evidence>
<evidence type="ECO:0000313" key="6">
    <source>
        <dbReference type="EMBL" id="MFC6145802.1"/>
    </source>
</evidence>
<dbReference type="Gene3D" id="3.90.1150.10">
    <property type="entry name" value="Aspartate Aminotransferase, domain 1"/>
    <property type="match status" value="1"/>
</dbReference>
<dbReference type="PANTHER" id="PTHR11808">
    <property type="entry name" value="TRANS-SULFURATION ENZYME FAMILY MEMBER"/>
    <property type="match status" value="1"/>
</dbReference>
<organism evidence="6 7">
    <name type="scientific">Corynebacterium nasicanis</name>
    <dbReference type="NCBI Taxonomy" id="1448267"/>
    <lineage>
        <taxon>Bacteria</taxon>
        <taxon>Bacillati</taxon>
        <taxon>Actinomycetota</taxon>
        <taxon>Actinomycetes</taxon>
        <taxon>Mycobacteriales</taxon>
        <taxon>Corynebacteriaceae</taxon>
        <taxon>Corynebacterium</taxon>
    </lineage>
</organism>
<dbReference type="Pfam" id="PF01053">
    <property type="entry name" value="Cys_Met_Meta_PP"/>
    <property type="match status" value="1"/>
</dbReference>
<evidence type="ECO:0000256" key="3">
    <source>
        <dbReference type="ARBA" id="ARBA00022898"/>
    </source>
</evidence>
<gene>
    <name evidence="6" type="ORF">ACFPUZ_03110</name>
</gene>
<reference evidence="7" key="1">
    <citation type="journal article" date="2019" name="Int. J. Syst. Evol. Microbiol.">
        <title>The Global Catalogue of Microorganisms (GCM) 10K type strain sequencing project: providing services to taxonomists for standard genome sequencing and annotation.</title>
        <authorList>
            <consortium name="The Broad Institute Genomics Platform"/>
            <consortium name="The Broad Institute Genome Sequencing Center for Infectious Disease"/>
            <person name="Wu L."/>
            <person name="Ma J."/>
        </authorList>
    </citation>
    <scope>NUCLEOTIDE SEQUENCE [LARGE SCALE GENOMIC DNA]</scope>
    <source>
        <strain evidence="7">CCUG 51943</strain>
    </source>
</reference>
<comment type="cofactor">
    <cofactor evidence="1 5">
        <name>pyridoxal 5'-phosphate</name>
        <dbReference type="ChEBI" id="CHEBI:597326"/>
    </cofactor>
</comment>
<evidence type="ECO:0000256" key="2">
    <source>
        <dbReference type="ARBA" id="ARBA00009077"/>
    </source>
</evidence>
<evidence type="ECO:0000313" key="7">
    <source>
        <dbReference type="Proteomes" id="UP001596244"/>
    </source>
</evidence>
<dbReference type="RefSeq" id="WP_376999773.1">
    <property type="nucleotide sequence ID" value="NZ_JBHSQE010000001.1"/>
</dbReference>
<comment type="similarity">
    <text evidence="2 5">Belongs to the trans-sulfuration enzymes family.</text>
</comment>
<dbReference type="PIRSF" id="PIRSF001434">
    <property type="entry name" value="CGS"/>
    <property type="match status" value="1"/>
</dbReference>
<evidence type="ECO:0000256" key="1">
    <source>
        <dbReference type="ARBA" id="ARBA00001933"/>
    </source>
</evidence>
<dbReference type="InterPro" id="IPR015422">
    <property type="entry name" value="PyrdxlP-dep_Trfase_small"/>
</dbReference>
<accession>A0ABW1Q9W9</accession>
<dbReference type="GO" id="GO:0003962">
    <property type="term" value="F:cystathionine gamma-synthase activity"/>
    <property type="evidence" value="ECO:0007669"/>
    <property type="project" value="UniProtKB-EC"/>
</dbReference>
<keyword evidence="6" id="KW-0808">Transferase</keyword>
<proteinExistence type="inferred from homology"/>
<dbReference type="Gene3D" id="3.40.640.10">
    <property type="entry name" value="Type I PLP-dependent aspartate aminotransferase-like (Major domain)"/>
    <property type="match status" value="1"/>
</dbReference>
<dbReference type="SUPFAM" id="SSF53383">
    <property type="entry name" value="PLP-dependent transferases"/>
    <property type="match status" value="1"/>
</dbReference>
<evidence type="ECO:0000256" key="5">
    <source>
        <dbReference type="RuleBase" id="RU362118"/>
    </source>
</evidence>
<dbReference type="NCBIfam" id="NF005871">
    <property type="entry name" value="PRK07811.1"/>
    <property type="match status" value="1"/>
</dbReference>
<keyword evidence="4" id="KW-0028">Amino-acid biosynthesis</keyword>
<dbReference type="InterPro" id="IPR015421">
    <property type="entry name" value="PyrdxlP-dep_Trfase_major"/>
</dbReference>
<dbReference type="EC" id="2.5.1.48" evidence="6"/>
<dbReference type="EMBL" id="JBHSQE010000001">
    <property type="protein sequence ID" value="MFC6145802.1"/>
    <property type="molecule type" value="Genomic_DNA"/>
</dbReference>
<keyword evidence="3 5" id="KW-0663">Pyridoxal phosphate</keyword>
<comment type="caution">
    <text evidence="6">The sequence shown here is derived from an EMBL/GenBank/DDBJ whole genome shotgun (WGS) entry which is preliminary data.</text>
</comment>
<protein>
    <submittedName>
        <fullName evidence="6">Cystathionine gamma-synthase</fullName>
        <ecNumber evidence="6">2.5.1.48</ecNumber>
    </submittedName>
</protein>
<dbReference type="CDD" id="cd00614">
    <property type="entry name" value="CGS_like"/>
    <property type="match status" value="1"/>
</dbReference>
<keyword evidence="4" id="KW-0486">Methionine biosynthesis</keyword>
<dbReference type="InterPro" id="IPR000277">
    <property type="entry name" value="Cys/Met-Metab_PyrdxlP-dep_enz"/>
</dbReference>
<keyword evidence="7" id="KW-1185">Reference proteome</keyword>
<dbReference type="InterPro" id="IPR015424">
    <property type="entry name" value="PyrdxlP-dep_Trfase"/>
</dbReference>